<dbReference type="Proteomes" id="UP000614982">
    <property type="component" value="Unassembled WGS sequence"/>
</dbReference>
<name>A0ABQ1DJZ4_PSECI</name>
<dbReference type="GeneID" id="93660760"/>
<keyword evidence="1" id="KW-0378">Hydrolase</keyword>
<dbReference type="EMBL" id="BLWA01000002">
    <property type="protein sequence ID" value="GFM91337.1"/>
    <property type="molecule type" value="Genomic_DNA"/>
</dbReference>
<dbReference type="GO" id="GO:0004386">
    <property type="term" value="F:helicase activity"/>
    <property type="evidence" value="ECO:0007669"/>
    <property type="project" value="UniProtKB-KW"/>
</dbReference>
<dbReference type="InterPro" id="IPR032720">
    <property type="entry name" value="Cys_rich_CWC"/>
</dbReference>
<sequence>MNTTATKPDSSLCPVCGLGNTCTLADPRTVDQACWCFSQSIDPAVLQALPVELRNQACLCPHCAGVANSVQAKPER</sequence>
<reference evidence="1 2" key="1">
    <citation type="submission" date="2020-05" db="EMBL/GenBank/DDBJ databases">
        <title>Genetic diversity of Pseudomonas cichorii.</title>
        <authorList>
            <person name="Tani S."/>
            <person name="Yagi H."/>
            <person name="Hashimoto S."/>
            <person name="Iiyama K."/>
            <person name="Furuya N."/>
        </authorList>
    </citation>
    <scope>NUCLEOTIDE SEQUENCE [LARGE SCALE GENOMIC DNA]</scope>
    <source>
        <strain evidence="1 2">LMG 2162</strain>
    </source>
</reference>
<proteinExistence type="predicted"/>
<keyword evidence="2" id="KW-1185">Reference proteome</keyword>
<evidence type="ECO:0000313" key="1">
    <source>
        <dbReference type="EMBL" id="GFM91337.1"/>
    </source>
</evidence>
<protein>
    <submittedName>
        <fullName evidence="1">Helicase</fullName>
    </submittedName>
</protein>
<keyword evidence="1" id="KW-0067">ATP-binding</keyword>
<gene>
    <name evidence="1" type="ORF">PSCICP_13090</name>
</gene>
<evidence type="ECO:0000313" key="2">
    <source>
        <dbReference type="Proteomes" id="UP000614982"/>
    </source>
</evidence>
<keyword evidence="1" id="KW-0347">Helicase</keyword>
<comment type="caution">
    <text evidence="1">The sequence shown here is derived from an EMBL/GenBank/DDBJ whole genome shotgun (WGS) entry which is preliminary data.</text>
</comment>
<keyword evidence="1" id="KW-0547">Nucleotide-binding</keyword>
<organism evidence="1 2">
    <name type="scientific">Pseudomonas cichorii</name>
    <dbReference type="NCBI Taxonomy" id="36746"/>
    <lineage>
        <taxon>Bacteria</taxon>
        <taxon>Pseudomonadati</taxon>
        <taxon>Pseudomonadota</taxon>
        <taxon>Gammaproteobacteria</taxon>
        <taxon>Pseudomonadales</taxon>
        <taxon>Pseudomonadaceae</taxon>
        <taxon>Pseudomonas</taxon>
    </lineage>
</organism>
<accession>A0ABQ1DJZ4</accession>
<dbReference type="RefSeq" id="WP_074568801.1">
    <property type="nucleotide sequence ID" value="NZ_BLWA01000002.1"/>
</dbReference>
<dbReference type="Pfam" id="PF14375">
    <property type="entry name" value="Cys_rich_CWC"/>
    <property type="match status" value="1"/>
</dbReference>